<dbReference type="AlphaFoldDB" id="A3K697"/>
<dbReference type="Proteomes" id="UP000005713">
    <property type="component" value="Unassembled WGS sequence"/>
</dbReference>
<reference evidence="1 2" key="1">
    <citation type="submission" date="2006-06" db="EMBL/GenBank/DDBJ databases">
        <authorList>
            <person name="Moran M.A."/>
            <person name="Ferriera S."/>
            <person name="Johnson J."/>
            <person name="Kravitz S."/>
            <person name="Beeson K."/>
            <person name="Sutton G."/>
            <person name="Rogers Y.-H."/>
            <person name="Friedman R."/>
            <person name="Frazier M."/>
            <person name="Venter J.C."/>
        </authorList>
    </citation>
    <scope>NUCLEOTIDE SEQUENCE [LARGE SCALE GENOMIC DNA]</scope>
    <source>
        <strain evidence="1 2">E-37</strain>
    </source>
</reference>
<proteinExistence type="predicted"/>
<organism evidence="1 2">
    <name type="scientific">Sagittula stellata (strain ATCC 700073 / DSM 11524 / E-37)</name>
    <dbReference type="NCBI Taxonomy" id="388399"/>
    <lineage>
        <taxon>Bacteria</taxon>
        <taxon>Pseudomonadati</taxon>
        <taxon>Pseudomonadota</taxon>
        <taxon>Alphaproteobacteria</taxon>
        <taxon>Rhodobacterales</taxon>
        <taxon>Roseobacteraceae</taxon>
        <taxon>Sagittula</taxon>
    </lineage>
</organism>
<name>A3K697_SAGS3</name>
<accession>A3K697</accession>
<evidence type="ECO:0000313" key="1">
    <source>
        <dbReference type="EMBL" id="EBA07247.1"/>
    </source>
</evidence>
<dbReference type="OrthoDB" id="7773807at2"/>
<protein>
    <submittedName>
        <fullName evidence="1">Lipoprotein, putative</fullName>
    </submittedName>
</protein>
<sequence>MHKQISVLVLAGLVLSGCGGVRESRLNPFNWFGGSTSVRTDVRADDPAFNPLIPVREESIFRRKKDESYRGIAVDDVTGLYVERRPGGALVRATGVTRYQGAYNVKLVEVENETTAETLVYALRAQQYVGQTGPASARTVTAATWLTDNELAQVRSIVVKARNNTRTTGR</sequence>
<keyword evidence="2" id="KW-1185">Reference proteome</keyword>
<dbReference type="eggNOG" id="ENOG5032YYC">
    <property type="taxonomic scope" value="Bacteria"/>
</dbReference>
<dbReference type="EMBL" id="AAYA01000010">
    <property type="protein sequence ID" value="EBA07247.1"/>
    <property type="molecule type" value="Genomic_DNA"/>
</dbReference>
<gene>
    <name evidence="1" type="ORF">SSE37_06409</name>
</gene>
<keyword evidence="1" id="KW-0449">Lipoprotein</keyword>
<dbReference type="PROSITE" id="PS51257">
    <property type="entry name" value="PROKAR_LIPOPROTEIN"/>
    <property type="match status" value="1"/>
</dbReference>
<comment type="caution">
    <text evidence="1">The sequence shown here is derived from an EMBL/GenBank/DDBJ whole genome shotgun (WGS) entry which is preliminary data.</text>
</comment>
<dbReference type="RefSeq" id="WP_005860842.1">
    <property type="nucleotide sequence ID" value="NZ_AAYA01000010.1"/>
</dbReference>
<evidence type="ECO:0000313" key="2">
    <source>
        <dbReference type="Proteomes" id="UP000005713"/>
    </source>
</evidence>